<evidence type="ECO:0000313" key="2">
    <source>
        <dbReference type="EMBL" id="KAF7292247.1"/>
    </source>
</evidence>
<dbReference type="GeneID" id="59351522"/>
<evidence type="ECO:0000256" key="1">
    <source>
        <dbReference type="SAM" id="MobiDB-lite"/>
    </source>
</evidence>
<protein>
    <submittedName>
        <fullName evidence="2">Uncharacterized protein</fullName>
    </submittedName>
</protein>
<proteinExistence type="predicted"/>
<keyword evidence="3" id="KW-1185">Reference proteome</keyword>
<feature type="compositionally biased region" description="Low complexity" evidence="1">
    <location>
        <begin position="13"/>
        <end position="28"/>
    </location>
</feature>
<evidence type="ECO:0000313" key="3">
    <source>
        <dbReference type="Proteomes" id="UP000636479"/>
    </source>
</evidence>
<dbReference type="Proteomes" id="UP000636479">
    <property type="component" value="Unassembled WGS sequence"/>
</dbReference>
<dbReference type="AlphaFoldDB" id="A0A8H6VSD7"/>
<name>A0A8H6VSD7_9AGAR</name>
<feature type="compositionally biased region" description="Basic residues" evidence="1">
    <location>
        <begin position="43"/>
        <end position="65"/>
    </location>
</feature>
<dbReference type="Pfam" id="PF20414">
    <property type="entry name" value="DUF6698"/>
    <property type="match status" value="1"/>
</dbReference>
<feature type="compositionally biased region" description="Basic and acidic residues" evidence="1">
    <location>
        <begin position="1"/>
        <end position="12"/>
    </location>
</feature>
<dbReference type="EMBL" id="JACAZF010000012">
    <property type="protein sequence ID" value="KAF7292247.1"/>
    <property type="molecule type" value="Genomic_DNA"/>
</dbReference>
<dbReference type="RefSeq" id="XP_037214974.1">
    <property type="nucleotide sequence ID" value="XM_037369006.1"/>
</dbReference>
<feature type="region of interest" description="Disordered" evidence="1">
    <location>
        <begin position="1"/>
        <end position="99"/>
    </location>
</feature>
<feature type="region of interest" description="Disordered" evidence="1">
    <location>
        <begin position="454"/>
        <end position="480"/>
    </location>
</feature>
<comment type="caution">
    <text evidence="2">The sequence shown here is derived from an EMBL/GenBank/DDBJ whole genome shotgun (WGS) entry which is preliminary data.</text>
</comment>
<feature type="compositionally biased region" description="Acidic residues" evidence="1">
    <location>
        <begin position="462"/>
        <end position="473"/>
    </location>
</feature>
<sequence>MSNRGRSIERRSSSTLPPSSSPPSWSSPYHHRDYSSRSSRSPTSRHRQRSYSRSRRTRSSRSRSPHYRDTSRRQPLRPRSRSREHSSNVSVNKKEDSISRLGRGIRKTAVLFDPLQLYIVDALAYAKNPYSDLGYDRLTKNLTVEEQNILTDKRKGERIYEGYLQIARLVPGIDKRIDGSTGAKAFFALLQKGANDARSENVRTITRLVAEHINMDLSRQSSTLRKFDHTPNTFEQRNDREVEVIGRAPILNPTTRSGRGLAHDVTGGLCTSINHDWSEESIRRDLRDNKLGLAPNYFFRVFYANYHGNVKKVEEGFLKSPLLVKAWLAIFMASSDQDENTAPTRCKDAQEATSKRPPVAEILGFDGHVPPRTIAYTAVLVYFALSDVSQWRRKFNGVDLDHMYNFFVDYFEDNIPSSKAAKRVGELQAWWDKKTATADGAAATAYETAITTTQSLWQQRMEEEEDQQEEQGDTEQAAGP</sequence>
<dbReference type="OrthoDB" id="2662502at2759"/>
<gene>
    <name evidence="2" type="ORF">MIND_01252100</name>
</gene>
<dbReference type="InterPro" id="IPR046521">
    <property type="entry name" value="DUF6698"/>
</dbReference>
<accession>A0A8H6VSD7</accession>
<reference evidence="2" key="1">
    <citation type="submission" date="2020-05" db="EMBL/GenBank/DDBJ databases">
        <title>Mycena genomes resolve the evolution of fungal bioluminescence.</title>
        <authorList>
            <person name="Tsai I.J."/>
        </authorList>
    </citation>
    <scope>NUCLEOTIDE SEQUENCE</scope>
    <source>
        <strain evidence="2">171206Taipei</strain>
    </source>
</reference>
<organism evidence="2 3">
    <name type="scientific">Mycena indigotica</name>
    <dbReference type="NCBI Taxonomy" id="2126181"/>
    <lineage>
        <taxon>Eukaryota</taxon>
        <taxon>Fungi</taxon>
        <taxon>Dikarya</taxon>
        <taxon>Basidiomycota</taxon>
        <taxon>Agaricomycotina</taxon>
        <taxon>Agaricomycetes</taxon>
        <taxon>Agaricomycetidae</taxon>
        <taxon>Agaricales</taxon>
        <taxon>Marasmiineae</taxon>
        <taxon>Mycenaceae</taxon>
        <taxon>Mycena</taxon>
    </lineage>
</organism>
<feature type="compositionally biased region" description="Basic and acidic residues" evidence="1">
    <location>
        <begin position="81"/>
        <end position="98"/>
    </location>
</feature>